<evidence type="ECO:0000259" key="12">
    <source>
        <dbReference type="PROSITE" id="PS51635"/>
    </source>
</evidence>
<sequence>MTGDGSIYCQLSSTYLPASRLPERCRSTDGSWSVINTLLVGATTMFNTSLAIVVIFLWMVNRQFHLSKNKHSYDRDPLGSVKIKKARQTITRAGRSIRRFGRKDLETIEESEQLDQAKQSEKDFGLKRLSSRGLRPSESFRSFLEADNEEDEAITRSLSGHLKSNKQSKESLENIFDEVGVSSTKNQTRDLMNVAAKIEAFSYLSPDALVDILKHVEYLDFEKEGDDVFEKHSLDGSIYAVVSGEVTTTLAMDGANEDFTMVSGEGGVISSMLMIILSLISHYQVRETLMNSSPLPGLLRGGLMGSDNPFVTVTLPEGISVKAAVTQSHTRVLKIPTQCYAAILDKYPRDVANVCQTILARLQRVTIQTLVRFLGLEGGIFGSSGFPGKDDSPPRVAKQSAAWENFEKLLLETAKPSSIIDRAIVEAGSMLGLTIDQSQVLRDGAAIVSVAKGESIIRMGESSEFLVLVLKGAAEVGLVGTGDSARPLFVAGCGTFLNLLACFTQDPNVATSTSKEDSTIVLKLPNRERTRIDFISTYVLDRLDDRLDAQKIWRNVVNQGEVCESLYVVLNGRLREDSKDEVPKAREYGRGSTIGELECLASKQWAHSIYATRHAELARIPVKLLTSLMQMYPSSGLHFAKVIAESRLQSESLALPSIMPSYSIGFATIAVVPLSTGESISNFCTILAGSLNQIAPTKHLTKTEVKSMIGREGMQVRNTLLRVKLTRTLGDIEENNRLVLFEAESKFSWWTRCSIQQADCVLLLVDADTTPESSKIEECVEWMTVVKKLRVELVVLEASSSEKTDDGAGLNDWIGERDWISRYHRVREGRTNDFHRLSRRVTGKSVGLVLGGGGARGLAHLGVIKALHETGVPVDLCGGTSQGAFVGSLLARSPDDLARVHDSCKEMATEMSKLSNKLKDITFPVVSFFNGHYFNKTISDILGVTRIEDFPLNFFCVSVDIKNNELVVHDKGVAWKWVRASMSLAGYLPPVAEDGRLLVDGGYLSVVPTGTMSERGARHIIAVDVSKGKTRDYANYGAELSGFWLLYNSWNPFVKTVNIPSMGDSEYLRLRVSHESTARLN</sequence>
<dbReference type="GO" id="GO:0016020">
    <property type="term" value="C:membrane"/>
    <property type="evidence" value="ECO:0007669"/>
    <property type="project" value="UniProtKB-SubCell"/>
</dbReference>
<feature type="transmembrane region" description="Helical" evidence="10">
    <location>
        <begin position="38"/>
        <end position="60"/>
    </location>
</feature>
<evidence type="ECO:0000256" key="7">
    <source>
        <dbReference type="ARBA" id="ARBA00023098"/>
    </source>
</evidence>
<protein>
    <recommendedName>
        <fullName evidence="15">Patatin</fullName>
    </recommendedName>
</protein>
<organism evidence="13 14">
    <name type="scientific">Thalassiosira oceanica</name>
    <name type="common">Marine diatom</name>
    <dbReference type="NCBI Taxonomy" id="159749"/>
    <lineage>
        <taxon>Eukaryota</taxon>
        <taxon>Sar</taxon>
        <taxon>Stramenopiles</taxon>
        <taxon>Ochrophyta</taxon>
        <taxon>Bacillariophyta</taxon>
        <taxon>Coscinodiscophyceae</taxon>
        <taxon>Thalassiosirophycidae</taxon>
        <taxon>Thalassiosirales</taxon>
        <taxon>Thalassiosiraceae</taxon>
        <taxon>Thalassiosira</taxon>
    </lineage>
</organism>
<dbReference type="PROSITE" id="PS51635">
    <property type="entry name" value="PNPLA"/>
    <property type="match status" value="1"/>
</dbReference>
<comment type="subcellular location">
    <subcellularLocation>
        <location evidence="1">Membrane</location>
    </subcellularLocation>
</comment>
<dbReference type="PANTHER" id="PTHR14226:SF29">
    <property type="entry name" value="NEUROPATHY TARGET ESTERASE SWS"/>
    <property type="match status" value="1"/>
</dbReference>
<keyword evidence="7 9" id="KW-0443">Lipid metabolism</keyword>
<comment type="caution">
    <text evidence="13">The sequence shown here is derived from an EMBL/GenBank/DDBJ whole genome shotgun (WGS) entry which is preliminary data.</text>
</comment>
<evidence type="ECO:0000313" key="14">
    <source>
        <dbReference type="Proteomes" id="UP000266841"/>
    </source>
</evidence>
<keyword evidence="5 9" id="KW-0442">Lipid degradation</keyword>
<keyword evidence="3 10" id="KW-0812">Transmembrane</keyword>
<evidence type="ECO:0000256" key="1">
    <source>
        <dbReference type="ARBA" id="ARBA00004370"/>
    </source>
</evidence>
<dbReference type="SUPFAM" id="SSF51206">
    <property type="entry name" value="cAMP-binding domain-like"/>
    <property type="match status" value="3"/>
</dbReference>
<keyword evidence="6 10" id="KW-1133">Transmembrane helix</keyword>
<feature type="short sequence motif" description="GXSXG" evidence="9">
    <location>
        <begin position="879"/>
        <end position="883"/>
    </location>
</feature>
<dbReference type="Pfam" id="PF01734">
    <property type="entry name" value="Patatin"/>
    <property type="match status" value="1"/>
</dbReference>
<feature type="domain" description="PNPLA" evidence="12">
    <location>
        <begin position="848"/>
        <end position="1013"/>
    </location>
</feature>
<dbReference type="OMA" id="VSKAHFY"/>
<dbReference type="Pfam" id="PF00027">
    <property type="entry name" value="cNMP_binding"/>
    <property type="match status" value="2"/>
</dbReference>
<keyword evidence="8 10" id="KW-0472">Membrane</keyword>
<dbReference type="PROSITE" id="PS01237">
    <property type="entry name" value="UPF0028"/>
    <property type="match status" value="1"/>
</dbReference>
<dbReference type="InterPro" id="IPR056556">
    <property type="entry name" value="NTE1_P-loop_dom"/>
</dbReference>
<dbReference type="InterPro" id="IPR016035">
    <property type="entry name" value="Acyl_Trfase/lysoPLipase"/>
</dbReference>
<dbReference type="EMBL" id="AGNL01034444">
    <property type="protein sequence ID" value="EJK55266.1"/>
    <property type="molecule type" value="Genomic_DNA"/>
</dbReference>
<name>K0S2Q5_THAOC</name>
<gene>
    <name evidence="13" type="ORF">THAOC_25019</name>
</gene>
<feature type="active site" description="Proton acceptor" evidence="9">
    <location>
        <position position="1000"/>
    </location>
</feature>
<evidence type="ECO:0000256" key="3">
    <source>
        <dbReference type="ARBA" id="ARBA00022692"/>
    </source>
</evidence>
<dbReference type="InterPro" id="IPR014710">
    <property type="entry name" value="RmlC-like_jellyroll"/>
</dbReference>
<keyword evidence="4 9" id="KW-0378">Hydrolase</keyword>
<dbReference type="eggNOG" id="KOG2968">
    <property type="taxonomic scope" value="Eukaryota"/>
</dbReference>
<dbReference type="GO" id="GO:0016042">
    <property type="term" value="P:lipid catabolic process"/>
    <property type="evidence" value="ECO:0007669"/>
    <property type="project" value="UniProtKB-UniRule"/>
</dbReference>
<evidence type="ECO:0000313" key="13">
    <source>
        <dbReference type="EMBL" id="EJK55266.1"/>
    </source>
</evidence>
<feature type="domain" description="Cyclic nucleotide-binding" evidence="11">
    <location>
        <begin position="429"/>
        <end position="520"/>
    </location>
</feature>
<evidence type="ECO:0000259" key="11">
    <source>
        <dbReference type="PROSITE" id="PS50042"/>
    </source>
</evidence>
<dbReference type="InterPro" id="IPR050301">
    <property type="entry name" value="NTE"/>
</dbReference>
<dbReference type="Pfam" id="PF24179">
    <property type="entry name" value="NTE_Ploop"/>
    <property type="match status" value="1"/>
</dbReference>
<dbReference type="InterPro" id="IPR000595">
    <property type="entry name" value="cNMP-bd_dom"/>
</dbReference>
<evidence type="ECO:0000256" key="10">
    <source>
        <dbReference type="SAM" id="Phobius"/>
    </source>
</evidence>
<evidence type="ECO:0000256" key="9">
    <source>
        <dbReference type="PROSITE-ProRule" id="PRU01161"/>
    </source>
</evidence>
<feature type="domain" description="Cyclic nucleotide-binding" evidence="11">
    <location>
        <begin position="200"/>
        <end position="275"/>
    </location>
</feature>
<dbReference type="Gene3D" id="2.60.120.10">
    <property type="entry name" value="Jelly Rolls"/>
    <property type="match status" value="3"/>
</dbReference>
<evidence type="ECO:0000256" key="6">
    <source>
        <dbReference type="ARBA" id="ARBA00022989"/>
    </source>
</evidence>
<evidence type="ECO:0000256" key="4">
    <source>
        <dbReference type="ARBA" id="ARBA00022801"/>
    </source>
</evidence>
<dbReference type="InterPro" id="IPR018490">
    <property type="entry name" value="cNMP-bd_dom_sf"/>
</dbReference>
<dbReference type="Gene3D" id="3.40.1090.10">
    <property type="entry name" value="Cytosolic phospholipase A2 catalytic domain"/>
    <property type="match status" value="1"/>
</dbReference>
<feature type="domain" description="Cyclic nucleotide-binding" evidence="11">
    <location>
        <begin position="556"/>
        <end position="629"/>
    </location>
</feature>
<dbReference type="CDD" id="cd00038">
    <property type="entry name" value="CAP_ED"/>
    <property type="match status" value="2"/>
</dbReference>
<evidence type="ECO:0008006" key="15">
    <source>
        <dbReference type="Google" id="ProtNLM"/>
    </source>
</evidence>
<dbReference type="PANTHER" id="PTHR14226">
    <property type="entry name" value="NEUROPATHY TARGET ESTERASE/SWISS CHEESE D.MELANOGASTER"/>
    <property type="match status" value="1"/>
</dbReference>
<reference evidence="13 14" key="1">
    <citation type="journal article" date="2012" name="Genome Biol.">
        <title>Genome and low-iron response of an oceanic diatom adapted to chronic iron limitation.</title>
        <authorList>
            <person name="Lommer M."/>
            <person name="Specht M."/>
            <person name="Roy A.S."/>
            <person name="Kraemer L."/>
            <person name="Andreson R."/>
            <person name="Gutowska M.A."/>
            <person name="Wolf J."/>
            <person name="Bergner S.V."/>
            <person name="Schilhabel M.B."/>
            <person name="Klostermeier U.C."/>
            <person name="Beiko R.G."/>
            <person name="Rosenstiel P."/>
            <person name="Hippler M."/>
            <person name="Laroche J."/>
        </authorList>
    </citation>
    <scope>NUCLEOTIDE SEQUENCE [LARGE SCALE GENOMIC DNA]</scope>
    <source>
        <strain evidence="13 14">CCMP1005</strain>
    </source>
</reference>
<feature type="short sequence motif" description="GXGXXG" evidence="9">
    <location>
        <begin position="852"/>
        <end position="857"/>
    </location>
</feature>
<accession>K0S2Q5</accession>
<dbReference type="InterPro" id="IPR001423">
    <property type="entry name" value="LysoPLipase_patatin_CS"/>
</dbReference>
<evidence type="ECO:0000256" key="8">
    <source>
        <dbReference type="ARBA" id="ARBA00023136"/>
    </source>
</evidence>
<dbReference type="PROSITE" id="PS50042">
    <property type="entry name" value="CNMP_BINDING_3"/>
    <property type="match status" value="3"/>
</dbReference>
<dbReference type="InterPro" id="IPR002641">
    <property type="entry name" value="PNPLA_dom"/>
</dbReference>
<keyword evidence="14" id="KW-1185">Reference proteome</keyword>
<dbReference type="SUPFAM" id="SSF52151">
    <property type="entry name" value="FabD/lysophospholipase-like"/>
    <property type="match status" value="1"/>
</dbReference>
<evidence type="ECO:0000256" key="2">
    <source>
        <dbReference type="ARBA" id="ARBA00006636"/>
    </source>
</evidence>
<feature type="active site" description="Nucleophile" evidence="9">
    <location>
        <position position="881"/>
    </location>
</feature>
<evidence type="ECO:0000256" key="5">
    <source>
        <dbReference type="ARBA" id="ARBA00022963"/>
    </source>
</evidence>
<dbReference type="GO" id="GO:0004622">
    <property type="term" value="F:phosphatidylcholine lysophospholipase activity"/>
    <property type="evidence" value="ECO:0007669"/>
    <property type="project" value="InterPro"/>
</dbReference>
<dbReference type="Proteomes" id="UP000266841">
    <property type="component" value="Unassembled WGS sequence"/>
</dbReference>
<proteinExistence type="inferred from homology"/>
<dbReference type="OrthoDB" id="421051at2759"/>
<feature type="short sequence motif" description="DGA/G" evidence="9">
    <location>
        <begin position="1000"/>
        <end position="1002"/>
    </location>
</feature>
<dbReference type="GO" id="GO:0046470">
    <property type="term" value="P:phosphatidylcholine metabolic process"/>
    <property type="evidence" value="ECO:0007669"/>
    <property type="project" value="InterPro"/>
</dbReference>
<dbReference type="AlphaFoldDB" id="K0S2Q5"/>
<comment type="similarity">
    <text evidence="2">Belongs to the NTE family.</text>
</comment>